<evidence type="ECO:0000256" key="1">
    <source>
        <dbReference type="ARBA" id="ARBA00022649"/>
    </source>
</evidence>
<name>A0A7L4ZIQ0_9FLAO</name>
<dbReference type="RefSeq" id="WP_160129016.1">
    <property type="nucleotide sequence ID" value="NZ_CP019288.1"/>
</dbReference>
<evidence type="ECO:0000313" key="2">
    <source>
        <dbReference type="EMBL" id="QHI36299.1"/>
    </source>
</evidence>
<dbReference type="SUPFAM" id="SSF143011">
    <property type="entry name" value="RelE-like"/>
    <property type="match status" value="1"/>
</dbReference>
<accession>A0A7L4ZIQ0</accession>
<proteinExistence type="predicted"/>
<sequence>MKIIYKDTFVERFEKQLKYIAKNNPKSARKLKSELLQRIKSIPENPYLFRKSIYFENDSIRDLVHKGYTIVFRIHENQIELFGFIRFQEKPTD</sequence>
<gene>
    <name evidence="2" type="ORF">IMCC3317_16590</name>
</gene>
<dbReference type="AlphaFoldDB" id="A0A7L4ZIQ0"/>
<keyword evidence="1" id="KW-1277">Toxin-antitoxin system</keyword>
<dbReference type="Pfam" id="PF05016">
    <property type="entry name" value="ParE_toxin"/>
    <property type="match status" value="1"/>
</dbReference>
<organism evidence="2 3">
    <name type="scientific">Kordia antarctica</name>
    <dbReference type="NCBI Taxonomy" id="1218801"/>
    <lineage>
        <taxon>Bacteria</taxon>
        <taxon>Pseudomonadati</taxon>
        <taxon>Bacteroidota</taxon>
        <taxon>Flavobacteriia</taxon>
        <taxon>Flavobacteriales</taxon>
        <taxon>Flavobacteriaceae</taxon>
        <taxon>Kordia</taxon>
    </lineage>
</organism>
<evidence type="ECO:0008006" key="4">
    <source>
        <dbReference type="Google" id="ProtNLM"/>
    </source>
</evidence>
<dbReference type="Proteomes" id="UP000464657">
    <property type="component" value="Chromosome"/>
</dbReference>
<dbReference type="InterPro" id="IPR035093">
    <property type="entry name" value="RelE/ParE_toxin_dom_sf"/>
</dbReference>
<dbReference type="Gene3D" id="3.30.2310.20">
    <property type="entry name" value="RelE-like"/>
    <property type="match status" value="1"/>
</dbReference>
<reference evidence="2 3" key="1">
    <citation type="journal article" date="2013" name="Int. J. Syst. Evol. Microbiol.">
        <title>Kordia antarctica sp. nov., isolated from Antarctic seawater.</title>
        <authorList>
            <person name="Baek K."/>
            <person name="Choi A."/>
            <person name="Kang I."/>
            <person name="Lee K."/>
            <person name="Cho J.C."/>
        </authorList>
    </citation>
    <scope>NUCLEOTIDE SEQUENCE [LARGE SCALE GENOMIC DNA]</scope>
    <source>
        <strain evidence="2 3">IMCC3317</strain>
    </source>
</reference>
<dbReference type="EMBL" id="CP019288">
    <property type="protein sequence ID" value="QHI36299.1"/>
    <property type="molecule type" value="Genomic_DNA"/>
</dbReference>
<keyword evidence="3" id="KW-1185">Reference proteome</keyword>
<dbReference type="OrthoDB" id="1362197at2"/>
<protein>
    <recommendedName>
        <fullName evidence="4">Type II toxin-antitoxin system RelE/ParE family toxin</fullName>
    </recommendedName>
</protein>
<evidence type="ECO:0000313" key="3">
    <source>
        <dbReference type="Proteomes" id="UP000464657"/>
    </source>
</evidence>
<dbReference type="InterPro" id="IPR007712">
    <property type="entry name" value="RelE/ParE_toxin"/>
</dbReference>
<dbReference type="KEGG" id="kan:IMCC3317_16590"/>